<keyword evidence="2" id="KW-1185">Reference proteome</keyword>
<evidence type="ECO:0000313" key="2">
    <source>
        <dbReference type="Proteomes" id="UP000235145"/>
    </source>
</evidence>
<dbReference type="AlphaFoldDB" id="A0A9R1VLY9"/>
<dbReference type="EMBL" id="NBSK02000005">
    <property type="protein sequence ID" value="KAJ0207498.1"/>
    <property type="molecule type" value="Genomic_DNA"/>
</dbReference>
<protein>
    <submittedName>
        <fullName evidence="1">Uncharacterized protein</fullName>
    </submittedName>
</protein>
<sequence>MARIRNSQYHGLNNASGSLEHAFIEKLLLWVFYECPKVELDRGFLFASLIQPFVSQFHIYLRMLPPETIVGPFKPNLIWKPTSPKLSSHVMGKTEENFFYQIIFIFSPRYIQLCDTPEIGKYFHFIIHTPGMFHH</sequence>
<gene>
    <name evidence="1" type="ORF">LSAT_V11C500287720</name>
</gene>
<dbReference type="Proteomes" id="UP000235145">
    <property type="component" value="Unassembled WGS sequence"/>
</dbReference>
<reference evidence="1 2" key="1">
    <citation type="journal article" date="2017" name="Nat. Commun.">
        <title>Genome assembly with in vitro proximity ligation data and whole-genome triplication in lettuce.</title>
        <authorList>
            <person name="Reyes-Chin-Wo S."/>
            <person name="Wang Z."/>
            <person name="Yang X."/>
            <person name="Kozik A."/>
            <person name="Arikit S."/>
            <person name="Song C."/>
            <person name="Xia L."/>
            <person name="Froenicke L."/>
            <person name="Lavelle D.O."/>
            <person name="Truco M.J."/>
            <person name="Xia R."/>
            <person name="Zhu S."/>
            <person name="Xu C."/>
            <person name="Xu H."/>
            <person name="Xu X."/>
            <person name="Cox K."/>
            <person name="Korf I."/>
            <person name="Meyers B.C."/>
            <person name="Michelmore R.W."/>
        </authorList>
    </citation>
    <scope>NUCLEOTIDE SEQUENCE [LARGE SCALE GENOMIC DNA]</scope>
    <source>
        <strain evidence="2">cv. Salinas</strain>
        <tissue evidence="1">Seedlings</tissue>
    </source>
</reference>
<organism evidence="1 2">
    <name type="scientific">Lactuca sativa</name>
    <name type="common">Garden lettuce</name>
    <dbReference type="NCBI Taxonomy" id="4236"/>
    <lineage>
        <taxon>Eukaryota</taxon>
        <taxon>Viridiplantae</taxon>
        <taxon>Streptophyta</taxon>
        <taxon>Embryophyta</taxon>
        <taxon>Tracheophyta</taxon>
        <taxon>Spermatophyta</taxon>
        <taxon>Magnoliopsida</taxon>
        <taxon>eudicotyledons</taxon>
        <taxon>Gunneridae</taxon>
        <taxon>Pentapetalae</taxon>
        <taxon>asterids</taxon>
        <taxon>campanulids</taxon>
        <taxon>Asterales</taxon>
        <taxon>Asteraceae</taxon>
        <taxon>Cichorioideae</taxon>
        <taxon>Cichorieae</taxon>
        <taxon>Lactucinae</taxon>
        <taxon>Lactuca</taxon>
    </lineage>
</organism>
<name>A0A9R1VLY9_LACSA</name>
<proteinExistence type="predicted"/>
<accession>A0A9R1VLY9</accession>
<evidence type="ECO:0000313" key="1">
    <source>
        <dbReference type="EMBL" id="KAJ0207498.1"/>
    </source>
</evidence>
<comment type="caution">
    <text evidence="1">The sequence shown here is derived from an EMBL/GenBank/DDBJ whole genome shotgun (WGS) entry which is preliminary data.</text>
</comment>